<evidence type="ECO:0000259" key="6">
    <source>
        <dbReference type="Pfam" id="PF00892"/>
    </source>
</evidence>
<feature type="transmembrane region" description="Helical" evidence="5">
    <location>
        <begin position="287"/>
        <end position="304"/>
    </location>
</feature>
<proteinExistence type="predicted"/>
<feature type="transmembrane region" description="Helical" evidence="5">
    <location>
        <begin position="257"/>
        <end position="281"/>
    </location>
</feature>
<feature type="transmembrane region" description="Helical" evidence="5">
    <location>
        <begin position="28"/>
        <end position="49"/>
    </location>
</feature>
<organism evidence="7">
    <name type="scientific">freshwater metagenome</name>
    <dbReference type="NCBI Taxonomy" id="449393"/>
    <lineage>
        <taxon>unclassified sequences</taxon>
        <taxon>metagenomes</taxon>
        <taxon>ecological metagenomes</taxon>
    </lineage>
</organism>
<comment type="caution">
    <text evidence="7">The sequence shown here is derived from an EMBL/GenBank/DDBJ whole genome shotgun (WGS) entry which is preliminary data.</text>
</comment>
<evidence type="ECO:0000256" key="5">
    <source>
        <dbReference type="SAM" id="Phobius"/>
    </source>
</evidence>
<evidence type="ECO:0000256" key="2">
    <source>
        <dbReference type="ARBA" id="ARBA00022692"/>
    </source>
</evidence>
<keyword evidence="4 5" id="KW-0472">Membrane</keyword>
<dbReference type="InterPro" id="IPR000620">
    <property type="entry name" value="EamA_dom"/>
</dbReference>
<dbReference type="AlphaFoldDB" id="A0A094PZR8"/>
<evidence type="ECO:0000313" key="7">
    <source>
        <dbReference type="EMBL" id="KGA15274.1"/>
    </source>
</evidence>
<comment type="subcellular location">
    <subcellularLocation>
        <location evidence="1">Membrane</location>
        <topology evidence="1">Multi-pass membrane protein</topology>
    </subcellularLocation>
</comment>
<gene>
    <name evidence="7" type="ORF">GM51_15315</name>
</gene>
<feature type="transmembrane region" description="Helical" evidence="5">
    <location>
        <begin position="166"/>
        <end position="188"/>
    </location>
</feature>
<dbReference type="SUPFAM" id="SSF103481">
    <property type="entry name" value="Multidrug resistance efflux transporter EmrE"/>
    <property type="match status" value="2"/>
</dbReference>
<dbReference type="EMBL" id="JNSL01000119">
    <property type="protein sequence ID" value="KGA15274.1"/>
    <property type="molecule type" value="Genomic_DNA"/>
</dbReference>
<dbReference type="InterPro" id="IPR050638">
    <property type="entry name" value="AA-Vitamin_Transporters"/>
</dbReference>
<sequence length="314" mass="33447">MRPNWRAGWHIVPTLVHMKSDLRWLPGFLALGLVWGSSFLFIDLALLSFSPAGVVFMRGLLGAASLALILLVRRDRLPSWGFHWVHIGVVALLLNAIPGFLFAVGQQWVPSSLAGIVNATTPLMTVVVVALAFREQKPTANQLLGLVIGVAGIVLVTNVIERFDGVTLLGVGVLLLATLSYGIAMPYAKRHVTNFPHSPYALAAAQVGLSALITLPGALVSGILVQPLSASALWGILGLGVLGTGIAYVWNYINIELAGSVIASSVTYITPVVAVILGVLFLRETLSFSQLLGGLLVVVSALLVQERWMPIRAK</sequence>
<dbReference type="PANTHER" id="PTHR32322">
    <property type="entry name" value="INNER MEMBRANE TRANSPORTER"/>
    <property type="match status" value="1"/>
</dbReference>
<feature type="transmembrane region" description="Helical" evidence="5">
    <location>
        <begin position="111"/>
        <end position="131"/>
    </location>
</feature>
<evidence type="ECO:0000256" key="3">
    <source>
        <dbReference type="ARBA" id="ARBA00022989"/>
    </source>
</evidence>
<dbReference type="GO" id="GO:0016020">
    <property type="term" value="C:membrane"/>
    <property type="evidence" value="ECO:0007669"/>
    <property type="project" value="UniProtKB-SubCell"/>
</dbReference>
<feature type="transmembrane region" description="Helical" evidence="5">
    <location>
        <begin position="55"/>
        <end position="72"/>
    </location>
</feature>
<dbReference type="Pfam" id="PF00892">
    <property type="entry name" value="EamA"/>
    <property type="match status" value="2"/>
</dbReference>
<feature type="transmembrane region" description="Helical" evidence="5">
    <location>
        <begin position="84"/>
        <end position="105"/>
    </location>
</feature>
<evidence type="ECO:0000256" key="4">
    <source>
        <dbReference type="ARBA" id="ARBA00023136"/>
    </source>
</evidence>
<feature type="transmembrane region" description="Helical" evidence="5">
    <location>
        <begin position="200"/>
        <end position="225"/>
    </location>
</feature>
<name>A0A094PZR8_9ZZZZ</name>
<evidence type="ECO:0000256" key="1">
    <source>
        <dbReference type="ARBA" id="ARBA00004141"/>
    </source>
</evidence>
<dbReference type="InterPro" id="IPR037185">
    <property type="entry name" value="EmrE-like"/>
</dbReference>
<keyword evidence="2 5" id="KW-0812">Transmembrane</keyword>
<feature type="transmembrane region" description="Helical" evidence="5">
    <location>
        <begin position="231"/>
        <end position="250"/>
    </location>
</feature>
<dbReference type="PANTHER" id="PTHR32322:SF2">
    <property type="entry name" value="EAMA DOMAIN-CONTAINING PROTEIN"/>
    <property type="match status" value="1"/>
</dbReference>
<protein>
    <recommendedName>
        <fullName evidence="6">EamA domain-containing protein</fullName>
    </recommendedName>
</protein>
<accession>A0A094PZR8</accession>
<reference evidence="7" key="1">
    <citation type="submission" date="2014-06" db="EMBL/GenBank/DDBJ databases">
        <title>Key roles for freshwater Actinobacteria revealed by deep metagenomic sequencing.</title>
        <authorList>
            <person name="Ghai R."/>
            <person name="Mizuno C.M."/>
            <person name="Picazo A."/>
            <person name="Camacho A."/>
            <person name="Rodriguez-Valera F."/>
        </authorList>
    </citation>
    <scope>NUCLEOTIDE SEQUENCE</scope>
</reference>
<keyword evidence="3 5" id="KW-1133">Transmembrane helix</keyword>
<feature type="transmembrane region" description="Helical" evidence="5">
    <location>
        <begin position="143"/>
        <end position="160"/>
    </location>
</feature>
<feature type="domain" description="EamA" evidence="6">
    <location>
        <begin position="169"/>
        <end position="304"/>
    </location>
</feature>
<feature type="domain" description="EamA" evidence="6">
    <location>
        <begin position="25"/>
        <end position="157"/>
    </location>
</feature>